<feature type="domain" description="Zn(2)-C6 fungal-type" evidence="6">
    <location>
        <begin position="17"/>
        <end position="46"/>
    </location>
</feature>
<evidence type="ECO:0000256" key="2">
    <source>
        <dbReference type="ARBA" id="ARBA00023015"/>
    </source>
</evidence>
<gene>
    <name evidence="7" type="ORF">BN1708_013227</name>
</gene>
<keyword evidence="1" id="KW-0479">Metal-binding</keyword>
<dbReference type="SMART" id="SM00066">
    <property type="entry name" value="GAL4"/>
    <property type="match status" value="1"/>
</dbReference>
<evidence type="ECO:0000259" key="6">
    <source>
        <dbReference type="PROSITE" id="PS50048"/>
    </source>
</evidence>
<dbReference type="PANTHER" id="PTHR47424:SF9">
    <property type="entry name" value="TAH-2"/>
    <property type="match status" value="1"/>
</dbReference>
<dbReference type="Gene3D" id="4.10.240.10">
    <property type="entry name" value="Zn(2)-C6 fungal-type DNA-binding domain"/>
    <property type="match status" value="1"/>
</dbReference>
<proteinExistence type="predicted"/>
<name>A0A0G4LIS2_VERLO</name>
<dbReference type="InterPro" id="IPR001138">
    <property type="entry name" value="Zn2Cys6_DnaBD"/>
</dbReference>
<dbReference type="InterPro" id="IPR007219">
    <property type="entry name" value="XnlR_reg_dom"/>
</dbReference>
<feature type="region of interest" description="Disordered" evidence="5">
    <location>
        <begin position="766"/>
        <end position="799"/>
    </location>
</feature>
<reference evidence="7 8" key="1">
    <citation type="submission" date="2015-05" db="EMBL/GenBank/DDBJ databases">
        <authorList>
            <person name="Wang D.B."/>
            <person name="Wang M."/>
        </authorList>
    </citation>
    <scope>NUCLEOTIDE SEQUENCE [LARGE SCALE GENOMIC DNA]</scope>
    <source>
        <strain evidence="7">VL1</strain>
    </source>
</reference>
<accession>A0A0G4LIS2</accession>
<evidence type="ECO:0000256" key="3">
    <source>
        <dbReference type="ARBA" id="ARBA00023163"/>
    </source>
</evidence>
<dbReference type="PROSITE" id="PS00463">
    <property type="entry name" value="ZN2_CY6_FUNGAL_1"/>
    <property type="match status" value="1"/>
</dbReference>
<sequence length="838" mass="91285">MTRPKVPPEKRIRTAQACETCKRRKQKCNGIQPCNTCSKRSLDCTYIKAPNSDLDQLSPLPSATPAKRRHVDDSSPVKTDSPDINLPGHHSPTTVYAAWSNDPSRHGSIVGRPRVDTNPSTSTEPDNELLAPDHEYENHSRNSTVSGPDEETSLLQSTRMLQDPTGRLLYVGDSASLAYLQLIRMIVETRTGPNDFTTDPSRHKIMEPTISMPANVRPSHILPDQETAKILVASFFTNTHGLIEIFNRSAFEASVGACYSDPLSAQSSFICLLYLTFAIGTVLGTPLPSTREDAVFKKLRTDQFNRAEMFFRSAKSLADPVSGFEDADFWSVQALSLMAVYMLAVSKRNAAYAYFGMAVRSAFALGLHRVQENHSIFTSEDVRLRRNLWRSLFVLDRFLAASLGRPAAIAEDECSDDALMVFEKNDLGELTRVSDTSSGLDAAVRSCQVIGQILKKIYARRRISLRLAHEIAEQCQTWSSTLHPDLHCTKVRTGPWHAAQGIAALHVNLLYSHSILLLTRPFFICQLSKVHNERSGVKLPVPRWVNRMSKYCEACFAASTHTIDLVQQAYESNYLPQRNPFVLYFLFAASLIVLSNEFGSVYANPSYELLINNSITIMQYCAKSEPQANRLLYILISFKAAVAHVREQDMDTPALPGPTPLAGGVDPMVGIFTPRKGSRRSSFVSPVSAAISANRAMAAPPAPLAMKMESTPHPSYGIAGVSPASSGAVSSGGRDTDMGDNELDFDNLWGPWTPAPTSAVPAVATNGGPSTSTRPMGPGEARTAAQSERGTGPGHIPNDKLASTYGGYGAGGIISNGDAMPTGHSIPSSSSLFAPAEF</sequence>
<dbReference type="CDD" id="cd12148">
    <property type="entry name" value="fungal_TF_MHR"/>
    <property type="match status" value="1"/>
</dbReference>
<organism evidence="7 8">
    <name type="scientific">Verticillium longisporum</name>
    <name type="common">Verticillium dahliae var. longisporum</name>
    <dbReference type="NCBI Taxonomy" id="100787"/>
    <lineage>
        <taxon>Eukaryota</taxon>
        <taxon>Fungi</taxon>
        <taxon>Dikarya</taxon>
        <taxon>Ascomycota</taxon>
        <taxon>Pezizomycotina</taxon>
        <taxon>Sordariomycetes</taxon>
        <taxon>Hypocreomycetidae</taxon>
        <taxon>Glomerellales</taxon>
        <taxon>Plectosphaerellaceae</taxon>
        <taxon>Verticillium</taxon>
    </lineage>
</organism>
<dbReference type="CDD" id="cd00067">
    <property type="entry name" value="GAL4"/>
    <property type="match status" value="1"/>
</dbReference>
<dbReference type="Pfam" id="PF00172">
    <property type="entry name" value="Zn_clus"/>
    <property type="match status" value="1"/>
</dbReference>
<dbReference type="GO" id="GO:0008270">
    <property type="term" value="F:zinc ion binding"/>
    <property type="evidence" value="ECO:0007669"/>
    <property type="project" value="InterPro"/>
</dbReference>
<dbReference type="PANTHER" id="PTHR47424">
    <property type="entry name" value="REGULATORY PROTEIN GAL4"/>
    <property type="match status" value="1"/>
</dbReference>
<evidence type="ECO:0000256" key="1">
    <source>
        <dbReference type="ARBA" id="ARBA00022723"/>
    </source>
</evidence>
<dbReference type="Pfam" id="PF04082">
    <property type="entry name" value="Fungal_trans"/>
    <property type="match status" value="1"/>
</dbReference>
<keyword evidence="3" id="KW-0804">Transcription</keyword>
<keyword evidence="8" id="KW-1185">Reference proteome</keyword>
<dbReference type="GO" id="GO:0000435">
    <property type="term" value="P:positive regulation of transcription from RNA polymerase II promoter by galactose"/>
    <property type="evidence" value="ECO:0007669"/>
    <property type="project" value="TreeGrafter"/>
</dbReference>
<evidence type="ECO:0000313" key="8">
    <source>
        <dbReference type="Proteomes" id="UP000044602"/>
    </source>
</evidence>
<feature type="compositionally biased region" description="Basic and acidic residues" evidence="5">
    <location>
        <begin position="131"/>
        <end position="140"/>
    </location>
</feature>
<dbReference type="InterPro" id="IPR036864">
    <property type="entry name" value="Zn2-C6_fun-type_DNA-bd_sf"/>
</dbReference>
<keyword evidence="2" id="KW-0805">Transcription regulation</keyword>
<dbReference type="PROSITE" id="PS50048">
    <property type="entry name" value="ZN2_CY6_FUNGAL_2"/>
    <property type="match status" value="1"/>
</dbReference>
<dbReference type="GO" id="GO:0000978">
    <property type="term" value="F:RNA polymerase II cis-regulatory region sequence-specific DNA binding"/>
    <property type="evidence" value="ECO:0007669"/>
    <property type="project" value="TreeGrafter"/>
</dbReference>
<protein>
    <recommendedName>
        <fullName evidence="6">Zn(2)-C6 fungal-type domain-containing protein</fullName>
    </recommendedName>
</protein>
<evidence type="ECO:0000256" key="4">
    <source>
        <dbReference type="ARBA" id="ARBA00023242"/>
    </source>
</evidence>
<dbReference type="Proteomes" id="UP000044602">
    <property type="component" value="Unassembled WGS sequence"/>
</dbReference>
<evidence type="ECO:0000313" key="7">
    <source>
        <dbReference type="EMBL" id="CRK21799.1"/>
    </source>
</evidence>
<dbReference type="GO" id="GO:0006351">
    <property type="term" value="P:DNA-templated transcription"/>
    <property type="evidence" value="ECO:0007669"/>
    <property type="project" value="InterPro"/>
</dbReference>
<evidence type="ECO:0000256" key="5">
    <source>
        <dbReference type="SAM" id="MobiDB-lite"/>
    </source>
</evidence>
<dbReference type="STRING" id="100787.A0A0G4LIS2"/>
<dbReference type="AlphaFoldDB" id="A0A0G4LIS2"/>
<dbReference type="InterPro" id="IPR051127">
    <property type="entry name" value="Fungal_SecMet_Regulators"/>
</dbReference>
<feature type="region of interest" description="Disordered" evidence="5">
    <location>
        <begin position="51"/>
        <end position="154"/>
    </location>
</feature>
<dbReference type="GO" id="GO:0000981">
    <property type="term" value="F:DNA-binding transcription factor activity, RNA polymerase II-specific"/>
    <property type="evidence" value="ECO:0007669"/>
    <property type="project" value="InterPro"/>
</dbReference>
<dbReference type="EMBL" id="CVQH01013224">
    <property type="protein sequence ID" value="CRK21799.1"/>
    <property type="molecule type" value="Genomic_DNA"/>
</dbReference>
<keyword evidence="4" id="KW-0539">Nucleus</keyword>
<dbReference type="SMART" id="SM00906">
    <property type="entry name" value="Fungal_trans"/>
    <property type="match status" value="1"/>
</dbReference>
<dbReference type="GO" id="GO:0005634">
    <property type="term" value="C:nucleus"/>
    <property type="evidence" value="ECO:0007669"/>
    <property type="project" value="TreeGrafter"/>
</dbReference>
<dbReference type="SUPFAM" id="SSF57701">
    <property type="entry name" value="Zn2/Cys6 DNA-binding domain"/>
    <property type="match status" value="1"/>
</dbReference>